<dbReference type="InParanoid" id="A0A369KEA5"/>
<dbReference type="EMBL" id="LUEZ02000009">
    <property type="protein sequence ID" value="RDB30064.1"/>
    <property type="molecule type" value="Genomic_DNA"/>
</dbReference>
<reference evidence="1" key="1">
    <citation type="submission" date="2018-04" db="EMBL/GenBank/DDBJ databases">
        <title>Whole genome sequencing of Hypsizygus marmoreus.</title>
        <authorList>
            <person name="Choi I.-G."/>
            <person name="Min B."/>
            <person name="Kim J.-G."/>
            <person name="Kim S."/>
            <person name="Oh Y.-L."/>
            <person name="Kong W.-S."/>
            <person name="Park H."/>
            <person name="Jeong J."/>
            <person name="Song E.-S."/>
        </authorList>
    </citation>
    <scope>NUCLEOTIDE SEQUENCE [LARGE SCALE GENOMIC DNA]</scope>
    <source>
        <strain evidence="1">51987-8</strain>
    </source>
</reference>
<dbReference type="Proteomes" id="UP000076154">
    <property type="component" value="Unassembled WGS sequence"/>
</dbReference>
<proteinExistence type="predicted"/>
<comment type="caution">
    <text evidence="1">The sequence shown here is derived from an EMBL/GenBank/DDBJ whole genome shotgun (WGS) entry which is preliminary data.</text>
</comment>
<dbReference type="STRING" id="39966.A0A369KEA5"/>
<protein>
    <submittedName>
        <fullName evidence="1">Uncharacterized protein</fullName>
    </submittedName>
</protein>
<evidence type="ECO:0000313" key="2">
    <source>
        <dbReference type="Proteomes" id="UP000076154"/>
    </source>
</evidence>
<dbReference type="PANTHER" id="PTHR46579">
    <property type="entry name" value="F5/8 TYPE C DOMAIN-CONTAINING PROTEIN-RELATED"/>
    <property type="match status" value="1"/>
</dbReference>
<dbReference type="AlphaFoldDB" id="A0A369KEA5"/>
<accession>A0A369KEA5</accession>
<dbReference type="OrthoDB" id="3248986at2759"/>
<keyword evidence="2" id="KW-1185">Reference proteome</keyword>
<evidence type="ECO:0000313" key="1">
    <source>
        <dbReference type="EMBL" id="RDB30064.1"/>
    </source>
</evidence>
<gene>
    <name evidence="1" type="ORF">Hypma_014106</name>
</gene>
<dbReference type="PANTHER" id="PTHR46579:SF1">
    <property type="entry name" value="F5_8 TYPE C DOMAIN-CONTAINING PROTEIN"/>
    <property type="match status" value="1"/>
</dbReference>
<name>A0A369KEA5_HYPMA</name>
<organism evidence="1 2">
    <name type="scientific">Hypsizygus marmoreus</name>
    <name type="common">White beech mushroom</name>
    <name type="synonym">Agaricus marmoreus</name>
    <dbReference type="NCBI Taxonomy" id="39966"/>
    <lineage>
        <taxon>Eukaryota</taxon>
        <taxon>Fungi</taxon>
        <taxon>Dikarya</taxon>
        <taxon>Basidiomycota</taxon>
        <taxon>Agaricomycotina</taxon>
        <taxon>Agaricomycetes</taxon>
        <taxon>Agaricomycetidae</taxon>
        <taxon>Agaricales</taxon>
        <taxon>Tricholomatineae</taxon>
        <taxon>Lyophyllaceae</taxon>
        <taxon>Hypsizygus</taxon>
    </lineage>
</organism>
<sequence length="798" mass="90829">MKEESYVRMAYLQAVLGNVYAKLTWKHASLTLWGTLRILGVANALPTQPPPVQMLESARKHLGIEPDAYIIPYAICPVCWKHYTPEQLKHLADPACTAQRCGGQIYDVKDNVRIPVLINPQVSIIGSLRRMFMRPGFAKSVSRKPEDVPGRNNNKDFIMTDMSDGEMWYKSTTGTRREVGSSGTVRDMPNGTAPNAKLYMHRFGLQLTLNTDWFGMLSGRPHSTGPVYLAINNLPRDQRYLQYNVICAAIMPGPREPTAEQLNNALEPMVKEFKQLKQGIKMEIHGEDPETVYADCICANCDTPAAHKFNGAAGHTHDFHPCPYCNANVVDIDTDSGFDNSKAMKDDFNLLKHAFRSKDAAPGRQNTILRDHGVRWAIFNTISDWLPSSKTVLDFMHNVFLGLICHFFMEVIFKSYMLSGVGGDESPKKRFEDIVNAVQWPSHITRLPKNLGENQSLKKADEWRRLLTITPVILWWAWRDANDEIPFGEPPLPPTAKFIPQHSRNYRSIYGAVLKLCTGIQILASRAISMARGESGQDFLAQYCRNLKALGIHTTINHHLSMHYTKFLKLFGPVYGWWLFAFERFNGMLEKVKHNGHDRGRMELTLMRHWVMTHLLYEYLTALPDDAEDEKEFIEEYILKENRKNRGGIMTELAIYRAEASLNNSVALPRRLGKFFDVSDLLPNGASYSLMLRYVQTLWPDEDIINDQSLDNGTPFYRAKTCRPLSYVRKDGIRFGSTHNRATNADSIAFMLDEAGHRVPIEIVSLLSVQLAEKTPHVCAIVRRMYCNDDIPVFPWDL</sequence>